<sequence>MKKIYALLAIGLGMAAQAQELPATLEYGSGSLPKETSSMFKFDDVPVSLYTGVPDVSIPLLSLPTRSKDISIDMTYNYHPSGSGWNITHGGVITRVIENSSFEFRTNESGFANNTRISSDVYKFSFMGHSGSFVLKKQPDNTLVPSILFNKGQYIKIDVDYNPTTYFINSFTAYDTKGYKFVFGVYDKNITTIPGLSMTKETRTSFRLTAIYDNNGQKLAGITYTEKFQQDPGSSKKEYINITSIVESEGFGKAQFTYSPLYEGRKVDEITLSDLNTNVVKRIDFRDSEKLVFRDVAQAKNEEYRFYYSDGIYGNYDAERGLHRIDKFGYPNFIPFHLYEGSYMDEGAYITNSVNPNIITRGVLEKIGLPTGGSILYEYESNTYSYFQGTSISEFLIGNTFQEDPDFYYNYWDYETTFAYNHIVEEIKRGSMGMLSFFDVDGVGPQTIHISVRPRQYYSNLSLTWVYPPVNISGPGSSFPHYRPYNLENYGYGRGFVLNPGRHTIQVGNFTEQGDGADYIISRIRRNPDVKKWKYGGGRRIKKIAYFDTNAPADLFRKGPGFYPQEYVPVKETYYSYNLFNEPNRSSGNLVADSYEGFSDKYGQVEFVGYSNVTVTDSGNNGKTEYTFTSAFDYPNGLVGTGESQSSDYKRGLLKNRRDYDRNGAVVQSTNYEYIFFDENYQVSYFDNRTVVDRTGKSRLLAESTTSYPTNSTPISKITVYDYYNDINRNLESKTATSSAGEALKSKYYYHTGNSTLSKNRISIIEKVEDYRNGSLINTSKTDYSNNWPDNVSWLPSAVSASTGSTPLVTKARFNRYDKNSNLLENEQSNGTKTSYIWGYNNTQIVAKIENMAYASIPQSLIDEIKTATNSGTETTVLQKLDLLRSSPALAGAMLTTYTYRPLVGVTTVTDPKGDRVTYEYDSFGRPKAVKDKSGNTLAENQYNYRP</sequence>
<comment type="caution">
    <text evidence="3">The sequence shown here is derived from an EMBL/GenBank/DDBJ whole genome shotgun (WGS) entry which is preliminary data.</text>
</comment>
<evidence type="ECO:0000313" key="4">
    <source>
        <dbReference type="Proteomes" id="UP000319175"/>
    </source>
</evidence>
<dbReference type="AlphaFoldDB" id="A0A501QI63"/>
<dbReference type="NCBIfam" id="TIGR01643">
    <property type="entry name" value="YD_repeat_2x"/>
    <property type="match status" value="1"/>
</dbReference>
<dbReference type="EMBL" id="VFJE01000050">
    <property type="protein sequence ID" value="TPD71807.1"/>
    <property type="molecule type" value="Genomic_DNA"/>
</dbReference>
<dbReference type="Proteomes" id="UP000319175">
    <property type="component" value="Unassembled WGS sequence"/>
</dbReference>
<evidence type="ECO:0000256" key="1">
    <source>
        <dbReference type="SAM" id="MobiDB-lite"/>
    </source>
</evidence>
<reference evidence="3 4" key="2">
    <citation type="submission" date="2019-06" db="EMBL/GenBank/DDBJ databases">
        <authorList>
            <person name="Seo Y."/>
        </authorList>
    </citation>
    <scope>NUCLEOTIDE SEQUENCE [LARGE SCALE GENOMIC DNA]</scope>
    <source>
        <strain evidence="3 4">MaA-Y11</strain>
    </source>
</reference>
<keyword evidence="4" id="KW-1185">Reference proteome</keyword>
<protein>
    <recommendedName>
        <fullName evidence="5">RHS repeat protein</fullName>
    </recommendedName>
</protein>
<keyword evidence="2" id="KW-0732">Signal</keyword>
<evidence type="ECO:0000256" key="2">
    <source>
        <dbReference type="SAM" id="SignalP"/>
    </source>
</evidence>
<feature type="chain" id="PRO_5021221632" description="RHS repeat protein" evidence="2">
    <location>
        <begin position="19"/>
        <end position="947"/>
    </location>
</feature>
<evidence type="ECO:0000313" key="3">
    <source>
        <dbReference type="EMBL" id="TPD71807.1"/>
    </source>
</evidence>
<organism evidence="3 4">
    <name type="scientific">Flavobacterium microcysteis</name>
    <dbReference type="NCBI Taxonomy" id="2596891"/>
    <lineage>
        <taxon>Bacteria</taxon>
        <taxon>Pseudomonadati</taxon>
        <taxon>Bacteroidota</taxon>
        <taxon>Flavobacteriia</taxon>
        <taxon>Flavobacteriales</taxon>
        <taxon>Flavobacteriaceae</taxon>
        <taxon>Flavobacterium</taxon>
    </lineage>
</organism>
<accession>A0A501QI63</accession>
<feature type="compositionally biased region" description="Polar residues" evidence="1">
    <location>
        <begin position="935"/>
        <end position="947"/>
    </location>
</feature>
<evidence type="ECO:0008006" key="5">
    <source>
        <dbReference type="Google" id="ProtNLM"/>
    </source>
</evidence>
<gene>
    <name evidence="3" type="ORF">FJA49_02720</name>
</gene>
<reference evidence="3 4" key="1">
    <citation type="submission" date="2019-06" db="EMBL/GenBank/DDBJ databases">
        <title>Flavobacterium sp. MaA-Y11 from geoumgang.</title>
        <authorList>
            <person name="Jeong S."/>
        </authorList>
    </citation>
    <scope>NUCLEOTIDE SEQUENCE [LARGE SCALE GENOMIC DNA]</scope>
    <source>
        <strain evidence="3 4">MaA-Y11</strain>
    </source>
</reference>
<dbReference type="OrthoDB" id="9814627at2"/>
<feature type="signal peptide" evidence="2">
    <location>
        <begin position="1"/>
        <end position="18"/>
    </location>
</feature>
<dbReference type="RefSeq" id="WP_139998601.1">
    <property type="nucleotide sequence ID" value="NZ_VFJE01000050.1"/>
</dbReference>
<dbReference type="InterPro" id="IPR031325">
    <property type="entry name" value="RHS_repeat"/>
</dbReference>
<name>A0A501QI63_9FLAO</name>
<dbReference type="Pfam" id="PF05593">
    <property type="entry name" value="RHS_repeat"/>
    <property type="match status" value="1"/>
</dbReference>
<dbReference type="Gene3D" id="2.180.10.10">
    <property type="entry name" value="RHS repeat-associated core"/>
    <property type="match status" value="1"/>
</dbReference>
<dbReference type="InterPro" id="IPR006530">
    <property type="entry name" value="YD"/>
</dbReference>
<feature type="region of interest" description="Disordered" evidence="1">
    <location>
        <begin position="926"/>
        <end position="947"/>
    </location>
</feature>
<proteinExistence type="predicted"/>